<reference evidence="2" key="1">
    <citation type="journal article" date="2019" name="Environ. Microbiol.">
        <title>Fungal ecological strategies reflected in gene transcription - a case study of two litter decomposers.</title>
        <authorList>
            <person name="Barbi F."/>
            <person name="Kohler A."/>
            <person name="Barry K."/>
            <person name="Baskaran P."/>
            <person name="Daum C."/>
            <person name="Fauchery L."/>
            <person name="Ihrmark K."/>
            <person name="Kuo A."/>
            <person name="LaButti K."/>
            <person name="Lipzen A."/>
            <person name="Morin E."/>
            <person name="Grigoriev I.V."/>
            <person name="Henrissat B."/>
            <person name="Lindahl B."/>
            <person name="Martin F."/>
        </authorList>
    </citation>
    <scope>NUCLEOTIDE SEQUENCE</scope>
    <source>
        <strain evidence="2">JB14</strain>
    </source>
</reference>
<feature type="transmembrane region" description="Helical" evidence="1">
    <location>
        <begin position="56"/>
        <end position="73"/>
    </location>
</feature>
<organism evidence="2 3">
    <name type="scientific">Gymnopus androsaceus JB14</name>
    <dbReference type="NCBI Taxonomy" id="1447944"/>
    <lineage>
        <taxon>Eukaryota</taxon>
        <taxon>Fungi</taxon>
        <taxon>Dikarya</taxon>
        <taxon>Basidiomycota</taxon>
        <taxon>Agaricomycotina</taxon>
        <taxon>Agaricomycetes</taxon>
        <taxon>Agaricomycetidae</taxon>
        <taxon>Agaricales</taxon>
        <taxon>Marasmiineae</taxon>
        <taxon>Omphalotaceae</taxon>
        <taxon>Gymnopus</taxon>
    </lineage>
</organism>
<dbReference type="Proteomes" id="UP000799118">
    <property type="component" value="Unassembled WGS sequence"/>
</dbReference>
<evidence type="ECO:0000313" key="3">
    <source>
        <dbReference type="Proteomes" id="UP000799118"/>
    </source>
</evidence>
<accession>A0A6A4GH53</accession>
<keyword evidence="1" id="KW-1133">Transmembrane helix</keyword>
<keyword evidence="1" id="KW-0472">Membrane</keyword>
<proteinExistence type="predicted"/>
<sequence length="179" mass="20640">MIARDQKTDESRTKPDARARQKCPYSLIFASEHLICSSLWIFWIEIEKQVGKVEEWVGLAWMTWILGCPWALGCRAFSMFQQIVGNIVDGGQVSENANSLENCQNPYNHRQLPGTTRPPYPRYPTKSNFLVPACNKLHWLLSRVKIVGPCTDEVDRLEPDFRVTFYGPNHERLEEVKSV</sequence>
<gene>
    <name evidence="2" type="ORF">BT96DRAFT_982235</name>
</gene>
<dbReference type="EMBL" id="ML770092">
    <property type="protein sequence ID" value="KAE9384717.1"/>
    <property type="molecule type" value="Genomic_DNA"/>
</dbReference>
<evidence type="ECO:0000256" key="1">
    <source>
        <dbReference type="SAM" id="Phobius"/>
    </source>
</evidence>
<dbReference type="OrthoDB" id="9983560at2759"/>
<dbReference type="AlphaFoldDB" id="A0A6A4GH53"/>
<feature type="transmembrane region" description="Helical" evidence="1">
    <location>
        <begin position="24"/>
        <end position="44"/>
    </location>
</feature>
<keyword evidence="1" id="KW-0812">Transmembrane</keyword>
<keyword evidence="3" id="KW-1185">Reference proteome</keyword>
<name>A0A6A4GH53_9AGAR</name>
<evidence type="ECO:0000313" key="2">
    <source>
        <dbReference type="EMBL" id="KAE9384717.1"/>
    </source>
</evidence>
<protein>
    <submittedName>
        <fullName evidence="2">Uncharacterized protein</fullName>
    </submittedName>
</protein>